<keyword evidence="2" id="KW-0732">Signal</keyword>
<dbReference type="InterPro" id="IPR003709">
    <property type="entry name" value="VanY-like_core_dom"/>
</dbReference>
<organism evidence="4 5">
    <name type="scientific">Actinomadura algeriensis</name>
    <dbReference type="NCBI Taxonomy" id="1679523"/>
    <lineage>
        <taxon>Bacteria</taxon>
        <taxon>Bacillati</taxon>
        <taxon>Actinomycetota</taxon>
        <taxon>Actinomycetes</taxon>
        <taxon>Streptosporangiales</taxon>
        <taxon>Thermomonosporaceae</taxon>
        <taxon>Actinomadura</taxon>
    </lineage>
</organism>
<feature type="coiled-coil region" evidence="1">
    <location>
        <begin position="165"/>
        <end position="192"/>
    </location>
</feature>
<feature type="coiled-coil region" evidence="1">
    <location>
        <begin position="32"/>
        <end position="83"/>
    </location>
</feature>
<dbReference type="SUPFAM" id="SSF55166">
    <property type="entry name" value="Hedgehog/DD-peptidase"/>
    <property type="match status" value="1"/>
</dbReference>
<evidence type="ECO:0000256" key="1">
    <source>
        <dbReference type="SAM" id="Coils"/>
    </source>
</evidence>
<dbReference type="Proteomes" id="UP000627838">
    <property type="component" value="Unassembled WGS sequence"/>
</dbReference>
<dbReference type="PANTHER" id="PTHR34385:SF1">
    <property type="entry name" value="PEPTIDOGLYCAN L-ALANYL-D-GLUTAMATE ENDOPEPTIDASE CWLK"/>
    <property type="match status" value="1"/>
</dbReference>
<evidence type="ECO:0000256" key="2">
    <source>
        <dbReference type="SAM" id="SignalP"/>
    </source>
</evidence>
<dbReference type="Pfam" id="PF02557">
    <property type="entry name" value="VanY"/>
    <property type="match status" value="1"/>
</dbReference>
<name>A0ABR9JTP2_9ACTN</name>
<dbReference type="PANTHER" id="PTHR34385">
    <property type="entry name" value="D-ALANYL-D-ALANINE CARBOXYPEPTIDASE"/>
    <property type="match status" value="1"/>
</dbReference>
<feature type="chain" id="PRO_5045047174" evidence="2">
    <location>
        <begin position="28"/>
        <end position="344"/>
    </location>
</feature>
<dbReference type="CDD" id="cd14814">
    <property type="entry name" value="Peptidase_M15"/>
    <property type="match status" value="1"/>
</dbReference>
<gene>
    <name evidence="4" type="ORF">H4W34_003764</name>
</gene>
<evidence type="ECO:0000313" key="4">
    <source>
        <dbReference type="EMBL" id="MBE1533931.1"/>
    </source>
</evidence>
<feature type="signal peptide" evidence="2">
    <location>
        <begin position="1"/>
        <end position="27"/>
    </location>
</feature>
<protein>
    <submittedName>
        <fullName evidence="4">LAS superfamily LD-carboxypeptidase LdcB</fullName>
    </submittedName>
</protein>
<evidence type="ECO:0000313" key="5">
    <source>
        <dbReference type="Proteomes" id="UP000627838"/>
    </source>
</evidence>
<feature type="domain" description="D-alanyl-D-alanine carboxypeptidase-like core" evidence="3">
    <location>
        <begin position="232"/>
        <end position="338"/>
    </location>
</feature>
<comment type="caution">
    <text evidence="4">The sequence shown here is derived from an EMBL/GenBank/DDBJ whole genome shotgun (WGS) entry which is preliminary data.</text>
</comment>
<sequence length="344" mass="37791">MPNPRSAALTAVFLVMAIFSAHGEARAADGPADAYEKLRSEATKAREELEKATGEMKERKQALEESQEKLRTTLKALAAAEAELNRIREPVARLGNTSYQHPDATGSLAIFGGGDPIQVLRSTADVAMLAQTQQSLVDRADGLQRRHKELASTEQELQSSNAVEQARVEQDISSLKKRSADLTEKLNALLGDLPRSKQVQLKCDEGLVSEAKGFPNGLIPSKYLCDLPQEGHELRADAALGFYKLNTAYKERFGREMCVTDAYRSLSAQHSVYARRPGFAAVPGTSNHGKGQALDLCGGVQNAGSVQFNWMEANAEKYGWFHPAWAYSNPFEPWHWEYGTDSAH</sequence>
<dbReference type="Gene3D" id="3.30.1380.10">
    <property type="match status" value="1"/>
</dbReference>
<dbReference type="InterPro" id="IPR052179">
    <property type="entry name" value="DD-CPase-like"/>
</dbReference>
<reference evidence="4 5" key="1">
    <citation type="submission" date="2020-10" db="EMBL/GenBank/DDBJ databases">
        <title>Sequencing the genomes of 1000 actinobacteria strains.</title>
        <authorList>
            <person name="Klenk H.-P."/>
        </authorList>
    </citation>
    <scope>NUCLEOTIDE SEQUENCE [LARGE SCALE GENOMIC DNA]</scope>
    <source>
        <strain evidence="4 5">DSM 46744</strain>
    </source>
</reference>
<dbReference type="Gene3D" id="1.20.58.60">
    <property type="match status" value="1"/>
</dbReference>
<keyword evidence="5" id="KW-1185">Reference proteome</keyword>
<dbReference type="RefSeq" id="WP_192760390.1">
    <property type="nucleotide sequence ID" value="NZ_JADBDZ010000001.1"/>
</dbReference>
<accession>A0ABR9JTP2</accession>
<dbReference type="EMBL" id="JADBDZ010000001">
    <property type="protein sequence ID" value="MBE1533931.1"/>
    <property type="molecule type" value="Genomic_DNA"/>
</dbReference>
<evidence type="ECO:0000259" key="3">
    <source>
        <dbReference type="Pfam" id="PF02557"/>
    </source>
</evidence>
<dbReference type="InterPro" id="IPR009045">
    <property type="entry name" value="Zn_M74/Hedgehog-like"/>
</dbReference>
<proteinExistence type="predicted"/>
<keyword evidence="1" id="KW-0175">Coiled coil</keyword>